<dbReference type="PANTHER" id="PTHR30269:SF37">
    <property type="entry name" value="MEMBRANE TRANSPORTER PROTEIN"/>
    <property type="match status" value="1"/>
</dbReference>
<protein>
    <recommendedName>
        <fullName evidence="8">Probable membrane transporter protein</fullName>
    </recommendedName>
</protein>
<feature type="transmembrane region" description="Helical" evidence="8">
    <location>
        <begin position="31"/>
        <end position="56"/>
    </location>
</feature>
<keyword evidence="7 8" id="KW-0472">Membrane</keyword>
<dbReference type="RefSeq" id="WP_340366878.1">
    <property type="nucleotide sequence ID" value="NZ_JBBKZV010000026.1"/>
</dbReference>
<evidence type="ECO:0000256" key="3">
    <source>
        <dbReference type="ARBA" id="ARBA00022448"/>
    </source>
</evidence>
<evidence type="ECO:0000256" key="2">
    <source>
        <dbReference type="ARBA" id="ARBA00009142"/>
    </source>
</evidence>
<reference evidence="9 10" key="1">
    <citation type="submission" date="2024-03" db="EMBL/GenBank/DDBJ databases">
        <title>Novel species of the genus Variovorax.</title>
        <authorList>
            <person name="Liu Q."/>
            <person name="Xin Y.-H."/>
        </authorList>
    </citation>
    <scope>NUCLEOTIDE SEQUENCE [LARGE SCALE GENOMIC DNA]</scope>
    <source>
        <strain evidence="9 10">KACC 18501</strain>
    </source>
</reference>
<keyword evidence="5 8" id="KW-0812">Transmembrane</keyword>
<feature type="transmembrane region" description="Helical" evidence="8">
    <location>
        <begin position="77"/>
        <end position="95"/>
    </location>
</feature>
<organism evidence="9 10">
    <name type="scientific">Variovorax humicola</name>
    <dbReference type="NCBI Taxonomy" id="1769758"/>
    <lineage>
        <taxon>Bacteria</taxon>
        <taxon>Pseudomonadati</taxon>
        <taxon>Pseudomonadota</taxon>
        <taxon>Betaproteobacteria</taxon>
        <taxon>Burkholderiales</taxon>
        <taxon>Comamonadaceae</taxon>
        <taxon>Variovorax</taxon>
    </lineage>
</organism>
<comment type="subcellular location">
    <subcellularLocation>
        <location evidence="1 8">Cell membrane</location>
        <topology evidence="1 8">Multi-pass membrane protein</topology>
    </subcellularLocation>
</comment>
<name>A0ABU8W724_9BURK</name>
<accession>A0ABU8W724</accession>
<evidence type="ECO:0000256" key="8">
    <source>
        <dbReference type="RuleBase" id="RU363041"/>
    </source>
</evidence>
<proteinExistence type="inferred from homology"/>
<feature type="transmembrane region" description="Helical" evidence="8">
    <location>
        <begin position="132"/>
        <end position="156"/>
    </location>
</feature>
<evidence type="ECO:0000256" key="4">
    <source>
        <dbReference type="ARBA" id="ARBA00022475"/>
    </source>
</evidence>
<evidence type="ECO:0000313" key="9">
    <source>
        <dbReference type="EMBL" id="MEJ8825851.1"/>
    </source>
</evidence>
<evidence type="ECO:0000256" key="7">
    <source>
        <dbReference type="ARBA" id="ARBA00023136"/>
    </source>
</evidence>
<dbReference type="PANTHER" id="PTHR30269">
    <property type="entry name" value="TRANSMEMBRANE PROTEIN YFCA"/>
    <property type="match status" value="1"/>
</dbReference>
<sequence length="256" mass="26752">MDAMQVVLFLACVGIATCAQSLTGFAFGLILLGLVGVLHLAPLADAANVASVLTLVQASVVLRGSRKSIDLATLRDTALGSGVGVVIGVFLLGWLSGNVVLLLRVLLGITILACATALVARSAPLRERSSRTSFCAFGLASGLMSGLFSSAGPPLVYQFYRQPMNPLAVRQTLVMIFAFNALLRLAMTVPTGQFSTHAAGLSLLAMPVVLVLTWLIKRHPPDWSSRTVRGLVCALLVLAGLGLVVPVAATYARNLS</sequence>
<dbReference type="Pfam" id="PF01925">
    <property type="entry name" value="TauE"/>
    <property type="match status" value="1"/>
</dbReference>
<evidence type="ECO:0000256" key="5">
    <source>
        <dbReference type="ARBA" id="ARBA00022692"/>
    </source>
</evidence>
<feature type="transmembrane region" description="Helical" evidence="8">
    <location>
        <begin position="101"/>
        <end position="120"/>
    </location>
</feature>
<dbReference type="InterPro" id="IPR052017">
    <property type="entry name" value="TSUP"/>
</dbReference>
<dbReference type="EMBL" id="JBBKZV010000026">
    <property type="protein sequence ID" value="MEJ8825851.1"/>
    <property type="molecule type" value="Genomic_DNA"/>
</dbReference>
<keyword evidence="3" id="KW-0813">Transport</keyword>
<feature type="transmembrane region" description="Helical" evidence="8">
    <location>
        <begin position="198"/>
        <end position="216"/>
    </location>
</feature>
<comment type="similarity">
    <text evidence="2 8">Belongs to the 4-toluene sulfonate uptake permease (TSUP) (TC 2.A.102) family.</text>
</comment>
<evidence type="ECO:0000256" key="6">
    <source>
        <dbReference type="ARBA" id="ARBA00022989"/>
    </source>
</evidence>
<comment type="caution">
    <text evidence="9">The sequence shown here is derived from an EMBL/GenBank/DDBJ whole genome shotgun (WGS) entry which is preliminary data.</text>
</comment>
<keyword evidence="4 8" id="KW-1003">Cell membrane</keyword>
<dbReference type="Proteomes" id="UP001363010">
    <property type="component" value="Unassembled WGS sequence"/>
</dbReference>
<keyword evidence="10" id="KW-1185">Reference proteome</keyword>
<evidence type="ECO:0000256" key="1">
    <source>
        <dbReference type="ARBA" id="ARBA00004651"/>
    </source>
</evidence>
<keyword evidence="6 8" id="KW-1133">Transmembrane helix</keyword>
<gene>
    <name evidence="9" type="ORF">WKW80_28100</name>
</gene>
<evidence type="ECO:0000313" key="10">
    <source>
        <dbReference type="Proteomes" id="UP001363010"/>
    </source>
</evidence>
<feature type="transmembrane region" description="Helical" evidence="8">
    <location>
        <begin position="228"/>
        <end position="252"/>
    </location>
</feature>
<dbReference type="InterPro" id="IPR002781">
    <property type="entry name" value="TM_pro_TauE-like"/>
</dbReference>